<dbReference type="Gene3D" id="2.30.29.30">
    <property type="entry name" value="Pleckstrin-homology domain (PH domain)/Phosphotyrosine-binding domain (PTB)"/>
    <property type="match status" value="1"/>
</dbReference>
<dbReference type="PROSITE" id="PS50003">
    <property type="entry name" value="PH_DOMAIN"/>
    <property type="match status" value="1"/>
</dbReference>
<evidence type="ECO:0000313" key="5">
    <source>
        <dbReference type="Proteomes" id="UP001055712"/>
    </source>
</evidence>
<dbReference type="EMBL" id="SIDB01000005">
    <property type="protein sequence ID" value="KAI3432350.1"/>
    <property type="molecule type" value="Genomic_DNA"/>
</dbReference>
<organism evidence="4 5">
    <name type="scientific">Chlorella vulgaris</name>
    <name type="common">Green alga</name>
    <dbReference type="NCBI Taxonomy" id="3077"/>
    <lineage>
        <taxon>Eukaryota</taxon>
        <taxon>Viridiplantae</taxon>
        <taxon>Chlorophyta</taxon>
        <taxon>core chlorophytes</taxon>
        <taxon>Trebouxiophyceae</taxon>
        <taxon>Chlorellales</taxon>
        <taxon>Chlorellaceae</taxon>
        <taxon>Chlorella clade</taxon>
        <taxon>Chlorella</taxon>
    </lineage>
</organism>
<dbReference type="InterPro" id="IPR011993">
    <property type="entry name" value="PH-like_dom_sf"/>
</dbReference>
<dbReference type="InterPro" id="IPR036020">
    <property type="entry name" value="WW_dom_sf"/>
</dbReference>
<accession>A0A9D4TQX8</accession>
<gene>
    <name evidence="4" type="ORF">D9Q98_003907</name>
</gene>
<dbReference type="Proteomes" id="UP001055712">
    <property type="component" value="Unassembled WGS sequence"/>
</dbReference>
<feature type="region of interest" description="Disordered" evidence="1">
    <location>
        <begin position="98"/>
        <end position="119"/>
    </location>
</feature>
<dbReference type="PANTHER" id="PTHR14336">
    <property type="entry name" value="TANDEM PH DOMAIN CONTAINING PROTEIN"/>
    <property type="match status" value="1"/>
</dbReference>
<reference evidence="4" key="2">
    <citation type="submission" date="2020-11" db="EMBL/GenBank/DDBJ databases">
        <authorList>
            <person name="Cecchin M."/>
            <person name="Marcolungo L."/>
            <person name="Rossato M."/>
            <person name="Girolomoni L."/>
            <person name="Cosentino E."/>
            <person name="Cuine S."/>
            <person name="Li-Beisson Y."/>
            <person name="Delledonne M."/>
            <person name="Ballottari M."/>
        </authorList>
    </citation>
    <scope>NUCLEOTIDE SEQUENCE</scope>
    <source>
        <strain evidence="4">211/11P</strain>
        <tissue evidence="4">Whole cell</tissue>
    </source>
</reference>
<dbReference type="Pfam" id="PF00169">
    <property type="entry name" value="PH"/>
    <property type="match status" value="1"/>
</dbReference>
<dbReference type="SUPFAM" id="SSF51045">
    <property type="entry name" value="WW domain"/>
    <property type="match status" value="1"/>
</dbReference>
<name>A0A9D4TQX8_CHLVU</name>
<evidence type="ECO:0000256" key="1">
    <source>
        <dbReference type="SAM" id="MobiDB-lite"/>
    </source>
</evidence>
<feature type="region of interest" description="Disordered" evidence="1">
    <location>
        <begin position="407"/>
        <end position="427"/>
    </location>
</feature>
<dbReference type="FunFam" id="2.30.29.30:FF:000286">
    <property type="entry name" value="PH-protein kinase domain containing protein"/>
    <property type="match status" value="1"/>
</dbReference>
<dbReference type="AlphaFoldDB" id="A0A9D4TQX8"/>
<sequence length="572" mass="62375">MGEGWGSRYDEAVLHGCIPVLIHDEVESGWRHIWTGYRPFNNIVRQLLTECNGSRTAPVLLRPKQPGEYDPAHADDALDTLIQWLYLRWTISEPMHAPEETCTSERLPPPPSPSRRSRLAMAPAERFRVRLLTDDGKAESVRVEVGMEGFTVLDASSARTLRKFPLHHISRWSMRGSSLVLFTRSPSDVEDRSMQIAGDETTIRSVLDMLTSCCLQMAEFLQSGHGHDSGGQVAANSLTALLRKSKKPSLLTADQVEFWHHPEKEGWMHSQGEHIKTWRKRWFVLKQGFLFRFAASEVGPAFKARGIVDLSTVTDVSDGGSTTGRPNSIKLSTATGHICYLCENETSQVEWFSALEGAVAKIVKQVAGVDEPEEDNIGVSNTAKTWAEQLENTYASAGSASGFRRVGGSVSGGHDKPGTSSNSGRPQMVSIVNYDTAGSATGRAADNYVTVDYGSSSIAGANPVPHAREHGAAYGNSYPGVLDAGGRGHAAYIQQQTAYPTFQQQQLPATLPVYGQQPASGYGSGTLMDSITSPQIPQQTQSGSAWKVHYTAEGRPYFYNSTSGVTQWNAPS</sequence>
<dbReference type="PANTHER" id="PTHR14336:SF8">
    <property type="entry name" value="PROTEIN OPY1"/>
    <property type="match status" value="1"/>
</dbReference>
<dbReference type="Gene3D" id="2.20.70.10">
    <property type="match status" value="1"/>
</dbReference>
<dbReference type="SMART" id="SM00456">
    <property type="entry name" value="WW"/>
    <property type="match status" value="1"/>
</dbReference>
<feature type="domain" description="WW" evidence="3">
    <location>
        <begin position="540"/>
        <end position="572"/>
    </location>
</feature>
<protein>
    <submittedName>
        <fullName evidence="4">Uncharacterized protein</fullName>
    </submittedName>
</protein>
<evidence type="ECO:0000259" key="2">
    <source>
        <dbReference type="PROSITE" id="PS50003"/>
    </source>
</evidence>
<dbReference type="InterPro" id="IPR051707">
    <property type="entry name" value="PI-Interact_SigTrans_Reg"/>
</dbReference>
<keyword evidence="5" id="KW-1185">Reference proteome</keyword>
<dbReference type="SUPFAM" id="SSF50729">
    <property type="entry name" value="PH domain-like"/>
    <property type="match status" value="1"/>
</dbReference>
<proteinExistence type="predicted"/>
<dbReference type="Pfam" id="PF00397">
    <property type="entry name" value="WW"/>
    <property type="match status" value="1"/>
</dbReference>
<dbReference type="InterPro" id="IPR001849">
    <property type="entry name" value="PH_domain"/>
</dbReference>
<dbReference type="PROSITE" id="PS50020">
    <property type="entry name" value="WW_DOMAIN_2"/>
    <property type="match status" value="1"/>
</dbReference>
<dbReference type="OrthoDB" id="185175at2759"/>
<evidence type="ECO:0000313" key="4">
    <source>
        <dbReference type="EMBL" id="KAI3432350.1"/>
    </source>
</evidence>
<dbReference type="CDD" id="cd00201">
    <property type="entry name" value="WW"/>
    <property type="match status" value="1"/>
</dbReference>
<evidence type="ECO:0000259" key="3">
    <source>
        <dbReference type="PROSITE" id="PS50020"/>
    </source>
</evidence>
<reference evidence="4" key="1">
    <citation type="journal article" date="2019" name="Plant J.">
        <title>Chlorella vulgaris genome assembly and annotation reveals the molecular basis for metabolic acclimation to high light conditions.</title>
        <authorList>
            <person name="Cecchin M."/>
            <person name="Marcolungo L."/>
            <person name="Rossato M."/>
            <person name="Girolomoni L."/>
            <person name="Cosentino E."/>
            <person name="Cuine S."/>
            <person name="Li-Beisson Y."/>
            <person name="Delledonne M."/>
            <person name="Ballottari M."/>
        </authorList>
    </citation>
    <scope>NUCLEOTIDE SEQUENCE</scope>
    <source>
        <strain evidence="4">211/11P</strain>
    </source>
</reference>
<dbReference type="SMART" id="SM00233">
    <property type="entry name" value="PH"/>
    <property type="match status" value="1"/>
</dbReference>
<dbReference type="InterPro" id="IPR001202">
    <property type="entry name" value="WW_dom"/>
</dbReference>
<comment type="caution">
    <text evidence="4">The sequence shown here is derived from an EMBL/GenBank/DDBJ whole genome shotgun (WGS) entry which is preliminary data.</text>
</comment>
<feature type="domain" description="PH" evidence="2">
    <location>
        <begin position="261"/>
        <end position="360"/>
    </location>
</feature>